<comment type="caution">
    <text evidence="1">The sequence shown here is derived from an EMBL/GenBank/DDBJ whole genome shotgun (WGS) entry which is preliminary data.</text>
</comment>
<name>A0ABR2C3K8_9ROSI</name>
<reference evidence="1 2" key="1">
    <citation type="journal article" date="2024" name="G3 (Bethesda)">
        <title>Genome assembly of Hibiscus sabdariffa L. provides insights into metabolisms of medicinal natural products.</title>
        <authorList>
            <person name="Kim T."/>
        </authorList>
    </citation>
    <scope>NUCLEOTIDE SEQUENCE [LARGE SCALE GENOMIC DNA]</scope>
    <source>
        <strain evidence="1">TK-2024</strain>
        <tissue evidence="1">Old leaves</tissue>
    </source>
</reference>
<proteinExistence type="predicted"/>
<keyword evidence="2" id="KW-1185">Reference proteome</keyword>
<sequence>MKCDGSSGGIGGVIRNSKGDLIAFFSESISSSPSILAELLTMKFGLILYESRPECAVRSSIFRWIPRNINFEADTIAKVGMNNCGDRG</sequence>
<dbReference type="Proteomes" id="UP001472677">
    <property type="component" value="Unassembled WGS sequence"/>
</dbReference>
<gene>
    <name evidence="1" type="ORF">V6N12_008730</name>
</gene>
<organism evidence="1 2">
    <name type="scientific">Hibiscus sabdariffa</name>
    <name type="common">roselle</name>
    <dbReference type="NCBI Taxonomy" id="183260"/>
    <lineage>
        <taxon>Eukaryota</taxon>
        <taxon>Viridiplantae</taxon>
        <taxon>Streptophyta</taxon>
        <taxon>Embryophyta</taxon>
        <taxon>Tracheophyta</taxon>
        <taxon>Spermatophyta</taxon>
        <taxon>Magnoliopsida</taxon>
        <taxon>eudicotyledons</taxon>
        <taxon>Gunneridae</taxon>
        <taxon>Pentapetalae</taxon>
        <taxon>rosids</taxon>
        <taxon>malvids</taxon>
        <taxon>Malvales</taxon>
        <taxon>Malvaceae</taxon>
        <taxon>Malvoideae</taxon>
        <taxon>Hibiscus</taxon>
    </lineage>
</organism>
<dbReference type="EMBL" id="JBBPBM010000067">
    <property type="protein sequence ID" value="KAK8514010.1"/>
    <property type="molecule type" value="Genomic_DNA"/>
</dbReference>
<evidence type="ECO:0000313" key="1">
    <source>
        <dbReference type="EMBL" id="KAK8514010.1"/>
    </source>
</evidence>
<protein>
    <submittedName>
        <fullName evidence="1">Uncharacterized protein</fullName>
    </submittedName>
</protein>
<evidence type="ECO:0000313" key="2">
    <source>
        <dbReference type="Proteomes" id="UP001472677"/>
    </source>
</evidence>
<accession>A0ABR2C3K8</accession>